<name>A0ABU6NLE4_9BACI</name>
<dbReference type="RefSeq" id="WP_328237745.1">
    <property type="nucleotide sequence ID" value="NZ_JAROAS010000026.1"/>
</dbReference>
<organism evidence="1 2">
    <name type="scientific">Shouchella miscanthi</name>
    <dbReference type="NCBI Taxonomy" id="2598861"/>
    <lineage>
        <taxon>Bacteria</taxon>
        <taxon>Bacillati</taxon>
        <taxon>Bacillota</taxon>
        <taxon>Bacilli</taxon>
        <taxon>Bacillales</taxon>
        <taxon>Bacillaceae</taxon>
        <taxon>Shouchella</taxon>
    </lineage>
</organism>
<evidence type="ECO:0000313" key="1">
    <source>
        <dbReference type="EMBL" id="MED4129027.1"/>
    </source>
</evidence>
<reference evidence="1 2" key="1">
    <citation type="submission" date="2023-03" db="EMBL/GenBank/DDBJ databases">
        <title>Bacillus Genome Sequencing.</title>
        <authorList>
            <person name="Dunlap C."/>
        </authorList>
    </citation>
    <scope>NUCLEOTIDE SEQUENCE [LARGE SCALE GENOMIC DNA]</scope>
    <source>
        <strain evidence="1 2">B-4107</strain>
    </source>
</reference>
<sequence>MKSVESSSFIVLAVNDAKNQNDLVLLLKKSVEIAFGGDSD</sequence>
<keyword evidence="2" id="KW-1185">Reference proteome</keyword>
<comment type="caution">
    <text evidence="1">The sequence shown here is derived from an EMBL/GenBank/DDBJ whole genome shotgun (WGS) entry which is preliminary data.</text>
</comment>
<evidence type="ECO:0000313" key="2">
    <source>
        <dbReference type="Proteomes" id="UP001341820"/>
    </source>
</evidence>
<dbReference type="Proteomes" id="UP001341820">
    <property type="component" value="Unassembled WGS sequence"/>
</dbReference>
<accession>A0ABU6NLE4</accession>
<dbReference type="EMBL" id="JAROAS010000026">
    <property type="protein sequence ID" value="MED4129027.1"/>
    <property type="molecule type" value="Genomic_DNA"/>
</dbReference>
<proteinExistence type="predicted"/>
<gene>
    <name evidence="1" type="ORF">P5F74_12855</name>
</gene>
<protein>
    <submittedName>
        <fullName evidence="1">Uncharacterized protein</fullName>
    </submittedName>
</protein>